<dbReference type="RefSeq" id="WP_175484854.1">
    <property type="nucleotide sequence ID" value="NZ_FORA01000002.1"/>
</dbReference>
<protein>
    <submittedName>
        <fullName evidence="4">Replication region DNA-binding N-term</fullName>
    </submittedName>
</protein>
<keyword evidence="4" id="KW-0238">DNA-binding</keyword>
<evidence type="ECO:0000313" key="5">
    <source>
        <dbReference type="Proteomes" id="UP000199110"/>
    </source>
</evidence>
<reference evidence="4 5" key="1">
    <citation type="submission" date="2016-10" db="EMBL/GenBank/DDBJ databases">
        <authorList>
            <person name="de Groot N.N."/>
        </authorList>
    </citation>
    <scope>NUCLEOTIDE SEQUENCE [LARGE SCALE GENOMIC DNA]</scope>
    <source>
        <strain evidence="4 5">DSM 19073</strain>
    </source>
</reference>
<evidence type="ECO:0000259" key="3">
    <source>
        <dbReference type="Pfam" id="PF11740"/>
    </source>
</evidence>
<feature type="coiled-coil region" evidence="1">
    <location>
        <begin position="112"/>
        <end position="146"/>
    </location>
</feature>
<evidence type="ECO:0000256" key="1">
    <source>
        <dbReference type="SAM" id="Coils"/>
    </source>
</evidence>
<gene>
    <name evidence="4" type="ORF">SAMN04488095_1997</name>
</gene>
<dbReference type="Pfam" id="PF11740">
    <property type="entry name" value="KfrA_N"/>
    <property type="match status" value="1"/>
</dbReference>
<sequence length="203" mass="22003">MAVTNEEIIAACEQIARSGLDTTQQTVRELTGGSYSTIGPILKKWKEQRQNDDRVRDIPVPDVIGDASAVMTGKLWEAALEHATAGHEAMRKALLAAEVAAAVERDESTAIIAELEGDLEATRSNLKTALERLDRLEAEREGNFRRVADAQVIAEHASTEAATLRMIIDARDTADRKMPSSGVSLEKPSKPKCQRSNALPGSV</sequence>
<feature type="compositionally biased region" description="Polar residues" evidence="2">
    <location>
        <begin position="194"/>
        <end position="203"/>
    </location>
</feature>
<proteinExistence type="predicted"/>
<dbReference type="Proteomes" id="UP000199110">
    <property type="component" value="Unassembled WGS sequence"/>
</dbReference>
<dbReference type="STRING" id="390807.SAMN04488095_1997"/>
<dbReference type="InterPro" id="IPR021104">
    <property type="entry name" value="KfrA_DNA-bd_N"/>
</dbReference>
<feature type="region of interest" description="Disordered" evidence="2">
    <location>
        <begin position="173"/>
        <end position="203"/>
    </location>
</feature>
<keyword evidence="5" id="KW-1185">Reference proteome</keyword>
<dbReference type="EMBL" id="FORA01000002">
    <property type="protein sequence ID" value="SFJ01975.1"/>
    <property type="molecule type" value="Genomic_DNA"/>
</dbReference>
<dbReference type="GO" id="GO:0003677">
    <property type="term" value="F:DNA binding"/>
    <property type="evidence" value="ECO:0007669"/>
    <property type="project" value="UniProtKB-KW"/>
</dbReference>
<keyword evidence="1" id="KW-0175">Coiled coil</keyword>
<accession>A0A1I3MYX7</accession>
<evidence type="ECO:0000256" key="2">
    <source>
        <dbReference type="SAM" id="MobiDB-lite"/>
    </source>
</evidence>
<evidence type="ECO:0000313" key="4">
    <source>
        <dbReference type="EMBL" id="SFJ01975.1"/>
    </source>
</evidence>
<dbReference type="AlphaFoldDB" id="A0A1I3MYX7"/>
<organism evidence="4 5">
    <name type="scientific">Jannaschia pohangensis</name>
    <dbReference type="NCBI Taxonomy" id="390807"/>
    <lineage>
        <taxon>Bacteria</taxon>
        <taxon>Pseudomonadati</taxon>
        <taxon>Pseudomonadota</taxon>
        <taxon>Alphaproteobacteria</taxon>
        <taxon>Rhodobacterales</taxon>
        <taxon>Roseobacteraceae</taxon>
        <taxon>Jannaschia</taxon>
    </lineage>
</organism>
<feature type="domain" description="KfrA N-terminal DNA-binding" evidence="3">
    <location>
        <begin position="4"/>
        <end position="116"/>
    </location>
</feature>
<name>A0A1I3MYX7_9RHOB</name>